<feature type="disulfide bond" evidence="8">
    <location>
        <begin position="304"/>
        <end position="340"/>
    </location>
</feature>
<comment type="subcellular location">
    <subcellularLocation>
        <location evidence="1">Cell membrane</location>
        <topology evidence="1">Lipid-anchor</topology>
        <topology evidence="1">GPI-anchor</topology>
    </subcellularLocation>
</comment>
<dbReference type="Gene3D" id="2.40.70.10">
    <property type="entry name" value="Acid Proteases"/>
    <property type="match status" value="2"/>
</dbReference>
<dbReference type="AlphaFoldDB" id="A0AA39CE51"/>
<dbReference type="SUPFAM" id="SSF50630">
    <property type="entry name" value="Acid proteases"/>
    <property type="match status" value="1"/>
</dbReference>
<dbReference type="EMBL" id="JAPDRK010000018">
    <property type="protein sequence ID" value="KAJ9604867.1"/>
    <property type="molecule type" value="Genomic_DNA"/>
</dbReference>
<keyword evidence="3" id="KW-0645">Protease</keyword>
<comment type="similarity">
    <text evidence="2">Belongs to the peptidase A1 family.</text>
</comment>
<accession>A0AA39CE51</accession>
<evidence type="ECO:0000256" key="4">
    <source>
        <dbReference type="ARBA" id="ARBA00022729"/>
    </source>
</evidence>
<dbReference type="PROSITE" id="PS51767">
    <property type="entry name" value="PEPTIDASE_A1"/>
    <property type="match status" value="1"/>
</dbReference>
<feature type="active site" evidence="7">
    <location>
        <position position="79"/>
    </location>
</feature>
<proteinExistence type="inferred from homology"/>
<dbReference type="Proteomes" id="UP001172673">
    <property type="component" value="Unassembled WGS sequence"/>
</dbReference>
<dbReference type="InterPro" id="IPR033121">
    <property type="entry name" value="PEPTIDASE_A1"/>
</dbReference>
<feature type="domain" description="Peptidase A1" evidence="10">
    <location>
        <begin position="61"/>
        <end position="376"/>
    </location>
</feature>
<dbReference type="GO" id="GO:0004190">
    <property type="term" value="F:aspartic-type endopeptidase activity"/>
    <property type="evidence" value="ECO:0007669"/>
    <property type="project" value="UniProtKB-KW"/>
</dbReference>
<dbReference type="GO" id="GO:0005886">
    <property type="term" value="C:plasma membrane"/>
    <property type="evidence" value="ECO:0007669"/>
    <property type="project" value="UniProtKB-SubCell"/>
</dbReference>
<gene>
    <name evidence="11" type="ORF">H2200_010982</name>
</gene>
<evidence type="ECO:0000256" key="9">
    <source>
        <dbReference type="SAM" id="SignalP"/>
    </source>
</evidence>
<evidence type="ECO:0000256" key="5">
    <source>
        <dbReference type="ARBA" id="ARBA00022750"/>
    </source>
</evidence>
<evidence type="ECO:0000256" key="6">
    <source>
        <dbReference type="ARBA" id="ARBA00022801"/>
    </source>
</evidence>
<feature type="signal peptide" evidence="9">
    <location>
        <begin position="1"/>
        <end position="19"/>
    </location>
</feature>
<dbReference type="GO" id="GO:0006508">
    <property type="term" value="P:proteolysis"/>
    <property type="evidence" value="ECO:0007669"/>
    <property type="project" value="UniProtKB-KW"/>
</dbReference>
<evidence type="ECO:0000313" key="12">
    <source>
        <dbReference type="Proteomes" id="UP001172673"/>
    </source>
</evidence>
<evidence type="ECO:0000256" key="7">
    <source>
        <dbReference type="PIRSR" id="PIRSR601461-1"/>
    </source>
</evidence>
<reference evidence="11" key="1">
    <citation type="submission" date="2022-10" db="EMBL/GenBank/DDBJ databases">
        <title>Culturing micro-colonial fungi from biological soil crusts in the Mojave desert and describing Neophaeococcomyces mojavensis, and introducing the new genera and species Taxawa tesnikishii.</title>
        <authorList>
            <person name="Kurbessoian T."/>
            <person name="Stajich J.E."/>
        </authorList>
    </citation>
    <scope>NUCLEOTIDE SEQUENCE</scope>
    <source>
        <strain evidence="11">TK_41</strain>
    </source>
</reference>
<name>A0AA39CE51_9EURO</name>
<feature type="chain" id="PRO_5041424714" description="Peptidase A1 domain-containing protein" evidence="9">
    <location>
        <begin position="20"/>
        <end position="381"/>
    </location>
</feature>
<evidence type="ECO:0000256" key="3">
    <source>
        <dbReference type="ARBA" id="ARBA00022670"/>
    </source>
</evidence>
<keyword evidence="8" id="KW-1015">Disulfide bond</keyword>
<dbReference type="InterPro" id="IPR021109">
    <property type="entry name" value="Peptidase_aspartic_dom_sf"/>
</dbReference>
<dbReference type="CDD" id="cd05474">
    <property type="entry name" value="SAP_like"/>
    <property type="match status" value="1"/>
</dbReference>
<dbReference type="Pfam" id="PF00026">
    <property type="entry name" value="Asp"/>
    <property type="match status" value="1"/>
</dbReference>
<dbReference type="InterPro" id="IPR001461">
    <property type="entry name" value="Aspartic_peptidase_A1"/>
</dbReference>
<comment type="caution">
    <text evidence="11">The sequence shown here is derived from an EMBL/GenBank/DDBJ whole genome shotgun (WGS) entry which is preliminary data.</text>
</comment>
<sequence length="381" mass="40408">MKATLAQSFILSLQLLCHALPFRELSTESRSIRLPLRKATNGPKIRSRQIPATLKNNDYNYLIDLEVGTPAQSITLTIDTGSSDVVIFEEGSCSTCEGGSYDPSESSSLVNENTPFSTSYFDGTAFSGNYIADTVSVGDATATGVILALASSVSSKNSALHGIMGIGLDGLEASPTKYNGFIDDLYNEGIISSKSYTIFLDDVGDSAGSIIFGGGDSSKYSGDLVALPIQPYTDNVPRLQVEWTGLSLTDSTGKTTALTSSDLSYPVALDTGYTTIVVPTELFNELYSYFGVSTSTAGDYLVPCDVPDGYLSFGFGAGPAVTINVPFYELAVPTTEAGTCLFGLLPQEGNVISFGDPFLRSAYVTYDYDAMTISLAQANWA</sequence>
<evidence type="ECO:0000256" key="2">
    <source>
        <dbReference type="ARBA" id="ARBA00007447"/>
    </source>
</evidence>
<protein>
    <recommendedName>
        <fullName evidence="10">Peptidase A1 domain-containing protein</fullName>
    </recommendedName>
</protein>
<evidence type="ECO:0000259" key="10">
    <source>
        <dbReference type="PROSITE" id="PS51767"/>
    </source>
</evidence>
<keyword evidence="12" id="KW-1185">Reference proteome</keyword>
<dbReference type="InterPro" id="IPR033876">
    <property type="entry name" value="SAP-like"/>
</dbReference>
<dbReference type="PANTHER" id="PTHR47966:SF65">
    <property type="entry name" value="ASPARTIC-TYPE ENDOPEPTIDASE"/>
    <property type="match status" value="1"/>
</dbReference>
<keyword evidence="5" id="KW-0064">Aspartyl protease</keyword>
<keyword evidence="4 9" id="KW-0732">Signal</keyword>
<dbReference type="PANTHER" id="PTHR47966">
    <property type="entry name" value="BETA-SITE APP-CLEAVING ENZYME, ISOFORM A-RELATED"/>
    <property type="match status" value="1"/>
</dbReference>
<evidence type="ECO:0000256" key="1">
    <source>
        <dbReference type="ARBA" id="ARBA00004609"/>
    </source>
</evidence>
<feature type="active site" evidence="7">
    <location>
        <position position="270"/>
    </location>
</feature>
<keyword evidence="6" id="KW-0378">Hydrolase</keyword>
<evidence type="ECO:0000256" key="8">
    <source>
        <dbReference type="PIRSR" id="PIRSR601461-2"/>
    </source>
</evidence>
<dbReference type="PRINTS" id="PR00792">
    <property type="entry name" value="PEPSIN"/>
</dbReference>
<evidence type="ECO:0000313" key="11">
    <source>
        <dbReference type="EMBL" id="KAJ9604867.1"/>
    </source>
</evidence>
<organism evidence="11 12">
    <name type="scientific">Cladophialophora chaetospira</name>
    <dbReference type="NCBI Taxonomy" id="386627"/>
    <lineage>
        <taxon>Eukaryota</taxon>
        <taxon>Fungi</taxon>
        <taxon>Dikarya</taxon>
        <taxon>Ascomycota</taxon>
        <taxon>Pezizomycotina</taxon>
        <taxon>Eurotiomycetes</taxon>
        <taxon>Chaetothyriomycetidae</taxon>
        <taxon>Chaetothyriales</taxon>
        <taxon>Herpotrichiellaceae</taxon>
        <taxon>Cladophialophora</taxon>
    </lineage>
</organism>